<dbReference type="PANTHER" id="PTHR40254">
    <property type="entry name" value="BLR0577 PROTEIN"/>
    <property type="match status" value="1"/>
</dbReference>
<protein>
    <submittedName>
        <fullName evidence="2">NAD(P)/FAD-binding protein YdhS</fullName>
    </submittedName>
</protein>
<dbReference type="InterPro" id="IPR038732">
    <property type="entry name" value="HpyO/CreE_NAD-binding"/>
</dbReference>
<sequence length="153" mass="17774">MEQIIHQAPRYKTQFAAVFVHMVDPGKPGVGIHDTDQPEYFLLNTICSQLTAFSEPSSKEHLCFYQWSKQRYQSVRTIDPGDFLPRRWLGEYLSWSYEMLCQQAPDHLRMKHYQTEAVDIQSSRCGRERVILQDHTSILAEGVFLTTGHANIK</sequence>
<feature type="domain" description="FAD-dependent urate hydroxylase HpyO/Asp monooxygenase CreE-like FAD/NAD(P)-binding" evidence="1">
    <location>
        <begin position="14"/>
        <end position="149"/>
    </location>
</feature>
<dbReference type="InterPro" id="IPR052189">
    <property type="entry name" value="L-asp_N-monooxygenase_NS-form"/>
</dbReference>
<dbReference type="Proteomes" id="UP001185012">
    <property type="component" value="Unassembled WGS sequence"/>
</dbReference>
<evidence type="ECO:0000313" key="3">
    <source>
        <dbReference type="Proteomes" id="UP001185012"/>
    </source>
</evidence>
<dbReference type="Pfam" id="PF13454">
    <property type="entry name" value="NAD_binding_9"/>
    <property type="match status" value="1"/>
</dbReference>
<reference evidence="2 3" key="1">
    <citation type="submission" date="2023-07" db="EMBL/GenBank/DDBJ databases">
        <title>Genomic Encyclopedia of Type Strains, Phase IV (KMG-IV): sequencing the most valuable type-strain genomes for metagenomic binning, comparative biology and taxonomic classification.</title>
        <authorList>
            <person name="Goeker M."/>
        </authorList>
    </citation>
    <scope>NUCLEOTIDE SEQUENCE [LARGE SCALE GENOMIC DNA]</scope>
    <source>
        <strain evidence="2 3">DSM 45903</strain>
    </source>
</reference>
<gene>
    <name evidence="2" type="ORF">JOE21_001691</name>
</gene>
<keyword evidence="3" id="KW-1185">Reference proteome</keyword>
<organism evidence="2 3">
    <name type="scientific">Desmospora profundinema</name>
    <dbReference type="NCBI Taxonomy" id="1571184"/>
    <lineage>
        <taxon>Bacteria</taxon>
        <taxon>Bacillati</taxon>
        <taxon>Bacillota</taxon>
        <taxon>Bacilli</taxon>
        <taxon>Bacillales</taxon>
        <taxon>Thermoactinomycetaceae</taxon>
        <taxon>Desmospora</taxon>
    </lineage>
</organism>
<proteinExistence type="predicted"/>
<dbReference type="PANTHER" id="PTHR40254:SF1">
    <property type="entry name" value="BLR0577 PROTEIN"/>
    <property type="match status" value="1"/>
</dbReference>
<accession>A0ABU1IMR5</accession>
<evidence type="ECO:0000313" key="2">
    <source>
        <dbReference type="EMBL" id="MDR6225693.1"/>
    </source>
</evidence>
<comment type="caution">
    <text evidence="2">The sequence shown here is derived from an EMBL/GenBank/DDBJ whole genome shotgun (WGS) entry which is preliminary data.</text>
</comment>
<evidence type="ECO:0000259" key="1">
    <source>
        <dbReference type="Pfam" id="PF13454"/>
    </source>
</evidence>
<name>A0ABU1IMR5_9BACL</name>
<dbReference type="EMBL" id="JAVDQG010000003">
    <property type="protein sequence ID" value="MDR6225693.1"/>
    <property type="molecule type" value="Genomic_DNA"/>
</dbReference>